<feature type="transmembrane region" description="Helical" evidence="5">
    <location>
        <begin position="251"/>
        <end position="271"/>
    </location>
</feature>
<dbReference type="Pfam" id="PF00892">
    <property type="entry name" value="EamA"/>
    <property type="match status" value="1"/>
</dbReference>
<feature type="transmembrane region" description="Helical" evidence="5">
    <location>
        <begin position="150"/>
        <end position="167"/>
    </location>
</feature>
<dbReference type="EMBL" id="JAPXGO010000001">
    <property type="protein sequence ID" value="MCZ6159216.1"/>
    <property type="molecule type" value="Genomic_DNA"/>
</dbReference>
<dbReference type="InterPro" id="IPR037185">
    <property type="entry name" value="EmrE-like"/>
</dbReference>
<evidence type="ECO:0000259" key="6">
    <source>
        <dbReference type="Pfam" id="PF00892"/>
    </source>
</evidence>
<feature type="transmembrane region" description="Helical" evidence="5">
    <location>
        <begin position="12"/>
        <end position="31"/>
    </location>
</feature>
<dbReference type="PANTHER" id="PTHR22911">
    <property type="entry name" value="ACYL-MALONYL CONDENSING ENZYME-RELATED"/>
    <property type="match status" value="1"/>
</dbReference>
<evidence type="ECO:0000313" key="8">
    <source>
        <dbReference type="Proteomes" id="UP001075225"/>
    </source>
</evidence>
<feature type="transmembrane region" description="Helical" evidence="5">
    <location>
        <begin position="68"/>
        <end position="88"/>
    </location>
</feature>
<feature type="transmembrane region" description="Helical" evidence="5">
    <location>
        <begin position="179"/>
        <end position="201"/>
    </location>
</feature>
<keyword evidence="3 5" id="KW-1133">Transmembrane helix</keyword>
<keyword evidence="4 5" id="KW-0472">Membrane</keyword>
<gene>
    <name evidence="7" type="ORF">O6B32_01800</name>
</gene>
<name>A0A9Q4KKB5_9BACT</name>
<evidence type="ECO:0000256" key="4">
    <source>
        <dbReference type="ARBA" id="ARBA00023136"/>
    </source>
</evidence>
<protein>
    <submittedName>
        <fullName evidence="7">DMT family transporter</fullName>
    </submittedName>
</protein>
<evidence type="ECO:0000313" key="7">
    <source>
        <dbReference type="EMBL" id="MCZ6159216.1"/>
    </source>
</evidence>
<evidence type="ECO:0000256" key="5">
    <source>
        <dbReference type="SAM" id="Phobius"/>
    </source>
</evidence>
<keyword evidence="2 5" id="KW-0812">Transmembrane</keyword>
<dbReference type="RefSeq" id="WP_269484302.1">
    <property type="nucleotide sequence ID" value="NZ_JAPXGO010000001.1"/>
</dbReference>
<dbReference type="SUPFAM" id="SSF103481">
    <property type="entry name" value="Multidrug resistance efflux transporter EmrE"/>
    <property type="match status" value="2"/>
</dbReference>
<feature type="transmembrane region" description="Helical" evidence="5">
    <location>
        <begin position="94"/>
        <end position="117"/>
    </location>
</feature>
<dbReference type="PANTHER" id="PTHR22911:SF6">
    <property type="entry name" value="SOLUTE CARRIER FAMILY 35 MEMBER G1"/>
    <property type="match status" value="1"/>
</dbReference>
<organism evidence="7 8">
    <name type="scientific">Campylobacter ureolyticus</name>
    <dbReference type="NCBI Taxonomy" id="827"/>
    <lineage>
        <taxon>Bacteria</taxon>
        <taxon>Pseudomonadati</taxon>
        <taxon>Campylobacterota</taxon>
        <taxon>Epsilonproteobacteria</taxon>
        <taxon>Campylobacterales</taxon>
        <taxon>Campylobacteraceae</taxon>
        <taxon>Campylobacter</taxon>
    </lineage>
</organism>
<feature type="transmembrane region" description="Helical" evidence="5">
    <location>
        <begin position="221"/>
        <end position="239"/>
    </location>
</feature>
<proteinExistence type="predicted"/>
<sequence>MNKRFLIRNLGVYYMLLASFYFALTGAFAKALGGGMSSVEISFFRNVVGLFIILWAIFKYGHNSKGGALFLLFMRGFVGIIAMMAFFYNIANMGLAEAFTFAKTSAMFLGLFGAIFLKEKLGFWAWFGILIGFLGIVFIMQPNLGFTKNHFMGLLNGFLAAVAYMSVHELRKAYDTKIIVLSFMLSGTLVPLFCMVASEFFTVPIYLDFLFAKFIMPTPKMWIFIILMGVFGLLFQTYMTKAYAASRHAGTVAAVAYSDIIFTLIIGIIMGDSLPNLMAGFGIILVIVSGVIVAMQNKGKK</sequence>
<dbReference type="Proteomes" id="UP001075225">
    <property type="component" value="Unassembled WGS sequence"/>
</dbReference>
<evidence type="ECO:0000256" key="2">
    <source>
        <dbReference type="ARBA" id="ARBA00022692"/>
    </source>
</evidence>
<dbReference type="GO" id="GO:0016020">
    <property type="term" value="C:membrane"/>
    <property type="evidence" value="ECO:0007669"/>
    <property type="project" value="UniProtKB-SubCell"/>
</dbReference>
<feature type="transmembrane region" description="Helical" evidence="5">
    <location>
        <begin position="124"/>
        <end position="144"/>
    </location>
</feature>
<feature type="domain" description="EamA" evidence="6">
    <location>
        <begin position="10"/>
        <end position="140"/>
    </location>
</feature>
<reference evidence="7" key="1">
    <citation type="submission" date="2022-12" db="EMBL/GenBank/DDBJ databases">
        <title>Species Delineation and Comparative Genomics within the Campylobacter ureolyticus Complex.</title>
        <authorList>
            <person name="Maki J."/>
            <person name="Howard M."/>
            <person name="Connelly S."/>
            <person name="Hardy D.J."/>
            <person name="Cameron A."/>
        </authorList>
    </citation>
    <scope>NUCLEOTIDE SEQUENCE</scope>
    <source>
        <strain evidence="7">URMC_787</strain>
    </source>
</reference>
<feature type="transmembrane region" description="Helical" evidence="5">
    <location>
        <begin position="43"/>
        <end position="61"/>
    </location>
</feature>
<evidence type="ECO:0000256" key="3">
    <source>
        <dbReference type="ARBA" id="ARBA00022989"/>
    </source>
</evidence>
<accession>A0A9Q4KKB5</accession>
<comment type="caution">
    <text evidence="7">The sequence shown here is derived from an EMBL/GenBank/DDBJ whole genome shotgun (WGS) entry which is preliminary data.</text>
</comment>
<dbReference type="InterPro" id="IPR000620">
    <property type="entry name" value="EamA_dom"/>
</dbReference>
<comment type="subcellular location">
    <subcellularLocation>
        <location evidence="1">Membrane</location>
        <topology evidence="1">Multi-pass membrane protein</topology>
    </subcellularLocation>
</comment>
<feature type="transmembrane region" description="Helical" evidence="5">
    <location>
        <begin position="277"/>
        <end position="295"/>
    </location>
</feature>
<dbReference type="AlphaFoldDB" id="A0A9Q4KKB5"/>
<evidence type="ECO:0000256" key="1">
    <source>
        <dbReference type="ARBA" id="ARBA00004141"/>
    </source>
</evidence>